<dbReference type="AlphaFoldDB" id="A0A1E3J040"/>
<gene>
    <name evidence="3" type="ORF">L198_05106</name>
</gene>
<dbReference type="OrthoDB" id="10629799at2759"/>
<dbReference type="Proteomes" id="UP000094819">
    <property type="component" value="Unassembled WGS sequence"/>
</dbReference>
<feature type="transmembrane region" description="Helical" evidence="2">
    <location>
        <begin position="91"/>
        <end position="111"/>
    </location>
</feature>
<dbReference type="RefSeq" id="XP_019030781.1">
    <property type="nucleotide sequence ID" value="XM_019177200.1"/>
</dbReference>
<dbReference type="GeneID" id="30194319"/>
<dbReference type="InterPro" id="IPR036259">
    <property type="entry name" value="MFS_trans_sf"/>
</dbReference>
<accession>A0A1E3J040</accession>
<comment type="caution">
    <text evidence="3">The sequence shown here is derived from an EMBL/GenBank/DDBJ whole genome shotgun (WGS) entry which is preliminary data.</text>
</comment>
<feature type="compositionally biased region" description="Polar residues" evidence="1">
    <location>
        <begin position="1"/>
        <end position="10"/>
    </location>
</feature>
<keyword evidence="2" id="KW-0472">Membrane</keyword>
<keyword evidence="2" id="KW-0812">Transmembrane</keyword>
<sequence length="339" mass="36488">MSNATPQQMELTAMPSAGPSEKHQQEPFSGRRHPLHPPPQPAHEYPQARVARGLLSLLLHRCHIRHRHPGGLGNVFGLVIAGLCMEASYKWFFRVIAILCFASTAVTLIFLPHTPAAPSKDGVPKWRKMDVPVLPKAPLMDGDLPLSSRPSSSADLLPSASSTGSPSFPQPLPSFPAPSEALPTPSSPPLSCSSPWPSGVPPSSSRLWLEASARLGCDAPASNYDPHIVGALSQVVPAILNKPRWTIPIGAVLIIIAEILQIKSNGGPGKDYWRYVAVPRHGPASWFQEGKADFRHVMVIGLHSDRQGAETGQGLVARQGKLENGVGKDCIKPINQRRS</sequence>
<organism evidence="3 4">
    <name type="scientific">Cryptococcus wingfieldii CBS 7118</name>
    <dbReference type="NCBI Taxonomy" id="1295528"/>
    <lineage>
        <taxon>Eukaryota</taxon>
        <taxon>Fungi</taxon>
        <taxon>Dikarya</taxon>
        <taxon>Basidiomycota</taxon>
        <taxon>Agaricomycotina</taxon>
        <taxon>Tremellomycetes</taxon>
        <taxon>Tremellales</taxon>
        <taxon>Cryptococcaceae</taxon>
        <taxon>Cryptococcus</taxon>
    </lineage>
</organism>
<reference evidence="3 4" key="1">
    <citation type="submission" date="2016-06" db="EMBL/GenBank/DDBJ databases">
        <title>Evolution of pathogenesis and genome organization in the Tremellales.</title>
        <authorList>
            <person name="Cuomo C."/>
            <person name="Litvintseva A."/>
            <person name="Heitman J."/>
            <person name="Chen Y."/>
            <person name="Sun S."/>
            <person name="Springer D."/>
            <person name="Dromer F."/>
            <person name="Young S."/>
            <person name="Zeng Q."/>
            <person name="Chapman S."/>
            <person name="Gujja S."/>
            <person name="Saif S."/>
            <person name="Birren B."/>
        </authorList>
    </citation>
    <scope>NUCLEOTIDE SEQUENCE [LARGE SCALE GENOMIC DNA]</scope>
    <source>
        <strain evidence="3 4">CBS 7118</strain>
    </source>
</reference>
<keyword evidence="4" id="KW-1185">Reference proteome</keyword>
<feature type="compositionally biased region" description="Low complexity" evidence="1">
    <location>
        <begin position="144"/>
        <end position="167"/>
    </location>
</feature>
<name>A0A1E3J040_9TREE</name>
<keyword evidence="2" id="KW-1133">Transmembrane helix</keyword>
<dbReference type="Gene3D" id="1.20.1250.20">
    <property type="entry name" value="MFS general substrate transporter like domains"/>
    <property type="match status" value="1"/>
</dbReference>
<proteinExistence type="predicted"/>
<evidence type="ECO:0000313" key="4">
    <source>
        <dbReference type="Proteomes" id="UP000094819"/>
    </source>
</evidence>
<feature type="region of interest" description="Disordered" evidence="1">
    <location>
        <begin position="1"/>
        <end position="44"/>
    </location>
</feature>
<evidence type="ECO:0000313" key="3">
    <source>
        <dbReference type="EMBL" id="ODN94250.1"/>
    </source>
</evidence>
<protein>
    <submittedName>
        <fullName evidence="3">Uncharacterized protein</fullName>
    </submittedName>
</protein>
<feature type="compositionally biased region" description="Low complexity" evidence="1">
    <location>
        <begin position="177"/>
        <end position="197"/>
    </location>
</feature>
<feature type="region of interest" description="Disordered" evidence="1">
    <location>
        <begin position="144"/>
        <end position="197"/>
    </location>
</feature>
<dbReference type="EMBL" id="AWGH01000015">
    <property type="protein sequence ID" value="ODN94250.1"/>
    <property type="molecule type" value="Genomic_DNA"/>
</dbReference>
<evidence type="ECO:0000256" key="1">
    <source>
        <dbReference type="SAM" id="MobiDB-lite"/>
    </source>
</evidence>
<evidence type="ECO:0000256" key="2">
    <source>
        <dbReference type="SAM" id="Phobius"/>
    </source>
</evidence>
<dbReference type="SUPFAM" id="SSF103473">
    <property type="entry name" value="MFS general substrate transporter"/>
    <property type="match status" value="1"/>
</dbReference>